<protein>
    <submittedName>
        <fullName evidence="2">Uncharacterized protein</fullName>
    </submittedName>
</protein>
<evidence type="ECO:0000256" key="1">
    <source>
        <dbReference type="SAM" id="MobiDB-lite"/>
    </source>
</evidence>
<dbReference type="Proteomes" id="UP000005446">
    <property type="component" value="Unassembled WGS sequence"/>
</dbReference>
<dbReference type="InParanoid" id="H0EL41"/>
<evidence type="ECO:0000313" key="3">
    <source>
        <dbReference type="Proteomes" id="UP000005446"/>
    </source>
</evidence>
<sequence length="51" mass="5956">MSQTQHMPVPRQFKPIDRQNEGFYERQRVERSGKTVQIEGGGQSCLCFLQE</sequence>
<gene>
    <name evidence="2" type="ORF">M7I_3277</name>
</gene>
<dbReference type="EMBL" id="AGUE01000073">
    <property type="protein sequence ID" value="EHL00884.1"/>
    <property type="molecule type" value="Genomic_DNA"/>
</dbReference>
<dbReference type="OrthoDB" id="10522642at2759"/>
<feature type="region of interest" description="Disordered" evidence="1">
    <location>
        <begin position="1"/>
        <end position="20"/>
    </location>
</feature>
<proteinExistence type="predicted"/>
<evidence type="ECO:0000313" key="2">
    <source>
        <dbReference type="EMBL" id="EHL00884.1"/>
    </source>
</evidence>
<dbReference type="HOGENOM" id="CLU_3106529_0_0_1"/>
<accession>H0EL41</accession>
<reference evidence="2 3" key="1">
    <citation type="journal article" date="2012" name="Eukaryot. Cell">
        <title>Genome sequence of the fungus Glarea lozoyensis: the first genome sequence of a species from the Helotiaceae family.</title>
        <authorList>
            <person name="Youssar L."/>
            <person name="Gruening B.A."/>
            <person name="Erxleben A."/>
            <person name="Guenther S."/>
            <person name="Huettel W."/>
        </authorList>
    </citation>
    <scope>NUCLEOTIDE SEQUENCE [LARGE SCALE GENOMIC DNA]</scope>
    <source>
        <strain evidence="3">ATCC 74030 / MF5533</strain>
    </source>
</reference>
<comment type="caution">
    <text evidence="2">The sequence shown here is derived from an EMBL/GenBank/DDBJ whole genome shotgun (WGS) entry which is preliminary data.</text>
</comment>
<name>H0EL41_GLAL7</name>
<keyword evidence="3" id="KW-1185">Reference proteome</keyword>
<organism evidence="2 3">
    <name type="scientific">Glarea lozoyensis (strain ATCC 74030 / MF5533)</name>
    <dbReference type="NCBI Taxonomy" id="1104152"/>
    <lineage>
        <taxon>Eukaryota</taxon>
        <taxon>Fungi</taxon>
        <taxon>Dikarya</taxon>
        <taxon>Ascomycota</taxon>
        <taxon>Pezizomycotina</taxon>
        <taxon>Leotiomycetes</taxon>
        <taxon>Helotiales</taxon>
        <taxon>Helotiaceae</taxon>
        <taxon>Glarea</taxon>
    </lineage>
</organism>
<dbReference type="AlphaFoldDB" id="H0EL41"/>